<evidence type="ECO:0000256" key="1">
    <source>
        <dbReference type="ARBA" id="ARBA00004278"/>
    </source>
</evidence>
<evidence type="ECO:0000256" key="8">
    <source>
        <dbReference type="ARBA" id="ARBA00022771"/>
    </source>
</evidence>
<comment type="subcellular location">
    <subcellularLocation>
        <location evidence="1">Cell membrane</location>
        <location evidence="1">Sarcolemma</location>
        <topology evidence="1">Peripheral membrane protein</topology>
        <orientation evidence="1">Cytoplasmic side</orientation>
    </subcellularLocation>
    <subcellularLocation>
        <location evidence="2">Cytoplasm</location>
        <location evidence="2">Cytosol</location>
    </subcellularLocation>
</comment>
<dbReference type="GO" id="GO:0009898">
    <property type="term" value="C:cytoplasmic side of plasma membrane"/>
    <property type="evidence" value="ECO:0007669"/>
    <property type="project" value="UniProtKB-ARBA"/>
</dbReference>
<organism evidence="13 14">
    <name type="scientific">Coregonus suidteri</name>
    <dbReference type="NCBI Taxonomy" id="861788"/>
    <lineage>
        <taxon>Eukaryota</taxon>
        <taxon>Metazoa</taxon>
        <taxon>Chordata</taxon>
        <taxon>Craniata</taxon>
        <taxon>Vertebrata</taxon>
        <taxon>Euteleostomi</taxon>
        <taxon>Actinopterygii</taxon>
        <taxon>Neopterygii</taxon>
        <taxon>Teleostei</taxon>
        <taxon>Protacanthopterygii</taxon>
        <taxon>Salmoniformes</taxon>
        <taxon>Salmonidae</taxon>
        <taxon>Coregoninae</taxon>
        <taxon>Coregonus</taxon>
    </lineage>
</organism>
<evidence type="ECO:0000256" key="10">
    <source>
        <dbReference type="ARBA" id="ARBA00023136"/>
    </source>
</evidence>
<keyword evidence="4" id="KW-1003">Cell membrane</keyword>
<evidence type="ECO:0000256" key="2">
    <source>
        <dbReference type="ARBA" id="ARBA00004514"/>
    </source>
</evidence>
<keyword evidence="7" id="KW-0677">Repeat</keyword>
<keyword evidence="10" id="KW-0472">Membrane</keyword>
<keyword evidence="6" id="KW-0479">Metal-binding</keyword>
<dbReference type="AlphaFoldDB" id="A0AAN8QZH0"/>
<keyword evidence="3 11" id="KW-0728">SH3 domain</keyword>
<proteinExistence type="predicted"/>
<dbReference type="GO" id="GO:0003009">
    <property type="term" value="P:skeletal muscle contraction"/>
    <property type="evidence" value="ECO:0007669"/>
    <property type="project" value="TreeGrafter"/>
</dbReference>
<dbReference type="Pfam" id="PF00018">
    <property type="entry name" value="SH3_1"/>
    <property type="match status" value="1"/>
</dbReference>
<dbReference type="GO" id="GO:0042383">
    <property type="term" value="C:sarcolemma"/>
    <property type="evidence" value="ECO:0007669"/>
    <property type="project" value="UniProtKB-SubCell"/>
</dbReference>
<dbReference type="GO" id="GO:0008270">
    <property type="term" value="F:zinc ion binding"/>
    <property type="evidence" value="ECO:0007669"/>
    <property type="project" value="UniProtKB-KW"/>
</dbReference>
<keyword evidence="14" id="KW-1185">Reference proteome</keyword>
<dbReference type="Proteomes" id="UP001356427">
    <property type="component" value="Unassembled WGS sequence"/>
</dbReference>
<dbReference type="GO" id="GO:0005829">
    <property type="term" value="C:cytosol"/>
    <property type="evidence" value="ECO:0007669"/>
    <property type="project" value="UniProtKB-SubCell"/>
</dbReference>
<gene>
    <name evidence="13" type="ORF">J4Q44_G00225800</name>
</gene>
<evidence type="ECO:0000259" key="12">
    <source>
        <dbReference type="PROSITE" id="PS50002"/>
    </source>
</evidence>
<keyword evidence="8" id="KW-0863">Zinc-finger</keyword>
<sequence length="108" mass="13218">MRWREWRRDWKRNQSLRRSLSQRLRLSRLLKARRPIRRKTPKSIDVHSVHTYVALYKFIPQEKSDLELQPGDRVQVTDDSNEDWWKGKSKDKLGFFPDNFVQRLRPGE</sequence>
<evidence type="ECO:0000313" key="14">
    <source>
        <dbReference type="Proteomes" id="UP001356427"/>
    </source>
</evidence>
<dbReference type="PRINTS" id="PR00499">
    <property type="entry name" value="P67PHOX"/>
</dbReference>
<feature type="domain" description="SH3" evidence="12">
    <location>
        <begin position="47"/>
        <end position="106"/>
    </location>
</feature>
<dbReference type="PANTHER" id="PTHR15135:SF5">
    <property type="entry name" value="SH3 AND CYSTEINE-RICH DOMAIN-CONTAINING PROTEIN 2"/>
    <property type="match status" value="1"/>
</dbReference>
<accession>A0AAN8QZH0</accession>
<evidence type="ECO:0000256" key="6">
    <source>
        <dbReference type="ARBA" id="ARBA00022723"/>
    </source>
</evidence>
<dbReference type="SMART" id="SM00326">
    <property type="entry name" value="SH3"/>
    <property type="match status" value="1"/>
</dbReference>
<protein>
    <recommendedName>
        <fullName evidence="12">SH3 domain-containing protein</fullName>
    </recommendedName>
</protein>
<dbReference type="InterPro" id="IPR001452">
    <property type="entry name" value="SH3_domain"/>
</dbReference>
<dbReference type="PROSITE" id="PS50002">
    <property type="entry name" value="SH3"/>
    <property type="match status" value="1"/>
</dbReference>
<evidence type="ECO:0000256" key="9">
    <source>
        <dbReference type="ARBA" id="ARBA00022833"/>
    </source>
</evidence>
<evidence type="ECO:0000256" key="4">
    <source>
        <dbReference type="ARBA" id="ARBA00022475"/>
    </source>
</evidence>
<dbReference type="InterPro" id="IPR039688">
    <property type="entry name" value="STAC1/2/3"/>
</dbReference>
<comment type="caution">
    <text evidence="13">The sequence shown here is derived from an EMBL/GenBank/DDBJ whole genome shotgun (WGS) entry which is preliminary data.</text>
</comment>
<evidence type="ECO:0000313" key="13">
    <source>
        <dbReference type="EMBL" id="KAK6307432.1"/>
    </source>
</evidence>
<dbReference type="SUPFAM" id="SSF50044">
    <property type="entry name" value="SH3-domain"/>
    <property type="match status" value="1"/>
</dbReference>
<keyword evidence="9" id="KW-0862">Zinc</keyword>
<evidence type="ECO:0000256" key="7">
    <source>
        <dbReference type="ARBA" id="ARBA00022737"/>
    </source>
</evidence>
<evidence type="ECO:0000256" key="11">
    <source>
        <dbReference type="PROSITE-ProRule" id="PRU00192"/>
    </source>
</evidence>
<dbReference type="InterPro" id="IPR036028">
    <property type="entry name" value="SH3-like_dom_sf"/>
</dbReference>
<dbReference type="Gene3D" id="2.30.30.40">
    <property type="entry name" value="SH3 Domains"/>
    <property type="match status" value="1"/>
</dbReference>
<dbReference type="GO" id="GO:1903078">
    <property type="term" value="P:positive regulation of protein localization to plasma membrane"/>
    <property type="evidence" value="ECO:0007669"/>
    <property type="project" value="UniProtKB-ARBA"/>
</dbReference>
<dbReference type="FunFam" id="2.30.30.40:FF:000073">
    <property type="entry name" value="SH3 and cysteine-rich domain-containing protein 2"/>
    <property type="match status" value="1"/>
</dbReference>
<keyword evidence="5" id="KW-0963">Cytoplasm</keyword>
<dbReference type="PRINTS" id="PR00452">
    <property type="entry name" value="SH3DOMAIN"/>
</dbReference>
<name>A0AAN8QZH0_9TELE</name>
<dbReference type="EMBL" id="JAGTTL010000020">
    <property type="protein sequence ID" value="KAK6307432.1"/>
    <property type="molecule type" value="Genomic_DNA"/>
</dbReference>
<evidence type="ECO:0000256" key="5">
    <source>
        <dbReference type="ARBA" id="ARBA00022490"/>
    </source>
</evidence>
<reference evidence="13 14" key="1">
    <citation type="submission" date="2021-04" db="EMBL/GenBank/DDBJ databases">
        <authorList>
            <person name="De Guttry C."/>
            <person name="Zahm M."/>
            <person name="Klopp C."/>
            <person name="Cabau C."/>
            <person name="Louis A."/>
            <person name="Berthelot C."/>
            <person name="Parey E."/>
            <person name="Roest Crollius H."/>
            <person name="Montfort J."/>
            <person name="Robinson-Rechavi M."/>
            <person name="Bucao C."/>
            <person name="Bouchez O."/>
            <person name="Gislard M."/>
            <person name="Lluch J."/>
            <person name="Milhes M."/>
            <person name="Lampietro C."/>
            <person name="Lopez Roques C."/>
            <person name="Donnadieu C."/>
            <person name="Braasch I."/>
            <person name="Desvignes T."/>
            <person name="Postlethwait J."/>
            <person name="Bobe J."/>
            <person name="Wedekind C."/>
            <person name="Guiguen Y."/>
        </authorList>
    </citation>
    <scope>NUCLEOTIDE SEQUENCE [LARGE SCALE GENOMIC DNA]</scope>
    <source>
        <strain evidence="13">Cs_M1</strain>
        <tissue evidence="13">Blood</tissue>
    </source>
</reference>
<dbReference type="PANTHER" id="PTHR15135">
    <property type="entry name" value="STAC"/>
    <property type="match status" value="1"/>
</dbReference>
<evidence type="ECO:0000256" key="3">
    <source>
        <dbReference type="ARBA" id="ARBA00022443"/>
    </source>
</evidence>